<gene>
    <name evidence="2" type="ORF">SJ2017_0509</name>
</gene>
<feature type="transmembrane region" description="Helical" evidence="1">
    <location>
        <begin position="27"/>
        <end position="47"/>
    </location>
</feature>
<dbReference type="RefSeq" id="WP_055022859.1">
    <property type="nucleotide sequence ID" value="NZ_CANMJJ010000003.1"/>
</dbReference>
<sequence length="120" mass="12550">MSKSINAALLNAFVCPGTGHLYLGKKAMGWGIIITCFASLCAMMIVVIERAQAIADDIVAGNIALDFTAIYSAVHTSVTANLPTSATLAMYAFLLCWIGGTISAFIMGKKMDDAAAHSSD</sequence>
<keyword evidence="1" id="KW-1133">Transmembrane helix</keyword>
<dbReference type="Proteomes" id="UP000191820">
    <property type="component" value="Chromosome"/>
</dbReference>
<protein>
    <submittedName>
        <fullName evidence="2">Uncharacterized protein</fullName>
    </submittedName>
</protein>
<evidence type="ECO:0000313" key="2">
    <source>
        <dbReference type="EMBL" id="ARD20847.1"/>
    </source>
</evidence>
<name>A0ABN4YJE5_9GAMM</name>
<evidence type="ECO:0000313" key="3">
    <source>
        <dbReference type="Proteomes" id="UP000191820"/>
    </source>
</evidence>
<feature type="transmembrane region" description="Helical" evidence="1">
    <location>
        <begin position="59"/>
        <end position="82"/>
    </location>
</feature>
<proteinExistence type="predicted"/>
<feature type="transmembrane region" description="Helical" evidence="1">
    <location>
        <begin position="88"/>
        <end position="108"/>
    </location>
</feature>
<evidence type="ECO:0000256" key="1">
    <source>
        <dbReference type="SAM" id="Phobius"/>
    </source>
</evidence>
<keyword evidence="1" id="KW-0812">Transmembrane</keyword>
<dbReference type="EMBL" id="CP020472">
    <property type="protein sequence ID" value="ARD20847.1"/>
    <property type="molecule type" value="Genomic_DNA"/>
</dbReference>
<keyword evidence="1" id="KW-0472">Membrane</keyword>
<keyword evidence="3" id="KW-1185">Reference proteome</keyword>
<organism evidence="2 3">
    <name type="scientific">Shewanella japonica</name>
    <dbReference type="NCBI Taxonomy" id="93973"/>
    <lineage>
        <taxon>Bacteria</taxon>
        <taxon>Pseudomonadati</taxon>
        <taxon>Pseudomonadota</taxon>
        <taxon>Gammaproteobacteria</taxon>
        <taxon>Alteromonadales</taxon>
        <taxon>Shewanellaceae</taxon>
        <taxon>Shewanella</taxon>
    </lineage>
</organism>
<reference evidence="2 3" key="1">
    <citation type="submission" date="2017-03" db="EMBL/GenBank/DDBJ databases">
        <title>Genome sequencing of Shewanella japonica KCTC 22435.</title>
        <authorList>
            <person name="Kim K.M."/>
        </authorList>
    </citation>
    <scope>NUCLEOTIDE SEQUENCE [LARGE SCALE GENOMIC DNA]</scope>
    <source>
        <strain evidence="2 3">KCTC 22435</strain>
    </source>
</reference>
<accession>A0ABN4YJE5</accession>